<dbReference type="Gene3D" id="3.30.70.360">
    <property type="match status" value="1"/>
</dbReference>
<evidence type="ECO:0000256" key="2">
    <source>
        <dbReference type="ARBA" id="ARBA00005691"/>
    </source>
</evidence>
<reference evidence="11 12" key="1">
    <citation type="submission" date="2023-07" db="EMBL/GenBank/DDBJ databases">
        <title>Sorghum-associated microbial communities from plants grown in Nebraska, USA.</title>
        <authorList>
            <person name="Schachtman D."/>
        </authorList>
    </citation>
    <scope>NUCLEOTIDE SEQUENCE [LARGE SCALE GENOMIC DNA]</scope>
    <source>
        <strain evidence="11 12">DS1607</strain>
    </source>
</reference>
<keyword evidence="6" id="KW-0479">Metal-binding</keyword>
<evidence type="ECO:0000256" key="5">
    <source>
        <dbReference type="ARBA" id="ARBA00022605"/>
    </source>
</evidence>
<keyword evidence="5" id="KW-0028">Amino-acid biosynthesis</keyword>
<dbReference type="Pfam" id="PF07687">
    <property type="entry name" value="M20_dimer"/>
    <property type="match status" value="1"/>
</dbReference>
<sequence>MDTVDILRTLCAFDTTSCRSNLDLIRWVAAYLDEHRIAARLVHSDDGTKANLLATIGPDVAGGIVLSGHTDVVPVDDQDWDSDPFMLVERDGRFYGRGSADMKGFVAACLAAVPRWRRLGLRRPVHLALSYDEEVGCFGVPHLIADLQAHVQPPTLAIIGEPTEMRIGRAHRGFYGQRTVFRGCPAHSSHPALGASAIEPAALWIAALAKYGRALSLRGNRTTLNIGCLRGGTAINIVPGCCEVLWEFRPPDASSTAAVKAEVERLLCGLPTGVAVETAQIAEVPALVAKNAGEAAAIARSFGARWPPAELPFGTEAGFFERAGIPSLVCGPGAIAQAHQPNEWIAASELGAADRFLDGVGTWLAADRP</sequence>
<protein>
    <submittedName>
        <fullName evidence="11">Acetylornithine deacetylase</fullName>
        <ecNumber evidence="11">3.5.1.16</ecNumber>
    </submittedName>
</protein>
<dbReference type="EC" id="3.5.1.16" evidence="11"/>
<evidence type="ECO:0000259" key="10">
    <source>
        <dbReference type="Pfam" id="PF07687"/>
    </source>
</evidence>
<gene>
    <name evidence="11" type="ORF">J2W36_004068</name>
</gene>
<dbReference type="CDD" id="cd03894">
    <property type="entry name" value="M20_ArgE"/>
    <property type="match status" value="1"/>
</dbReference>
<evidence type="ECO:0000256" key="7">
    <source>
        <dbReference type="ARBA" id="ARBA00022801"/>
    </source>
</evidence>
<dbReference type="GO" id="GO:0008777">
    <property type="term" value="F:acetylornithine deacetylase activity"/>
    <property type="evidence" value="ECO:0007669"/>
    <property type="project" value="UniProtKB-EC"/>
</dbReference>
<evidence type="ECO:0000256" key="3">
    <source>
        <dbReference type="ARBA" id="ARBA00022490"/>
    </source>
</evidence>
<keyword evidence="8" id="KW-0862">Zinc</keyword>
<keyword evidence="9" id="KW-0170">Cobalt</keyword>
<dbReference type="Pfam" id="PF01546">
    <property type="entry name" value="Peptidase_M20"/>
    <property type="match status" value="1"/>
</dbReference>
<proteinExistence type="inferred from homology"/>
<accession>A0ABT9SBT5</accession>
<dbReference type="InterPro" id="IPR002933">
    <property type="entry name" value="Peptidase_M20"/>
</dbReference>
<dbReference type="InterPro" id="IPR011650">
    <property type="entry name" value="Peptidase_M20_dimer"/>
</dbReference>
<dbReference type="InterPro" id="IPR036264">
    <property type="entry name" value="Bact_exopeptidase_dim_dom"/>
</dbReference>
<evidence type="ECO:0000313" key="12">
    <source>
        <dbReference type="Proteomes" id="UP001226867"/>
    </source>
</evidence>
<dbReference type="SUPFAM" id="SSF55031">
    <property type="entry name" value="Bacterial exopeptidase dimerisation domain"/>
    <property type="match status" value="1"/>
</dbReference>
<keyword evidence="4" id="KW-0055">Arginine biosynthesis</keyword>
<comment type="similarity">
    <text evidence="2">Belongs to the peptidase M20A family. ArgE subfamily.</text>
</comment>
<evidence type="ECO:0000256" key="9">
    <source>
        <dbReference type="ARBA" id="ARBA00023285"/>
    </source>
</evidence>
<dbReference type="PANTHER" id="PTHR43808:SF31">
    <property type="entry name" value="N-ACETYL-L-CITRULLINE DEACETYLASE"/>
    <property type="match status" value="1"/>
</dbReference>
<keyword evidence="3" id="KW-0963">Cytoplasm</keyword>
<keyword evidence="12" id="KW-1185">Reference proteome</keyword>
<evidence type="ECO:0000256" key="6">
    <source>
        <dbReference type="ARBA" id="ARBA00022723"/>
    </source>
</evidence>
<comment type="cofactor">
    <cofactor evidence="1">
        <name>Zn(2+)</name>
        <dbReference type="ChEBI" id="CHEBI:29105"/>
    </cofactor>
</comment>
<evidence type="ECO:0000256" key="8">
    <source>
        <dbReference type="ARBA" id="ARBA00022833"/>
    </source>
</evidence>
<dbReference type="RefSeq" id="WP_307691569.1">
    <property type="nucleotide sequence ID" value="NZ_JAUSRO010000014.1"/>
</dbReference>
<evidence type="ECO:0000256" key="4">
    <source>
        <dbReference type="ARBA" id="ARBA00022571"/>
    </source>
</evidence>
<dbReference type="InterPro" id="IPR010169">
    <property type="entry name" value="AcOrn-deacetyl"/>
</dbReference>
<dbReference type="EMBL" id="JAUSRO010000014">
    <property type="protein sequence ID" value="MDP9901798.1"/>
    <property type="molecule type" value="Genomic_DNA"/>
</dbReference>
<dbReference type="InterPro" id="IPR050072">
    <property type="entry name" value="Peptidase_M20A"/>
</dbReference>
<dbReference type="Proteomes" id="UP001226867">
    <property type="component" value="Unassembled WGS sequence"/>
</dbReference>
<dbReference type="SUPFAM" id="SSF53187">
    <property type="entry name" value="Zn-dependent exopeptidases"/>
    <property type="match status" value="1"/>
</dbReference>
<keyword evidence="7 11" id="KW-0378">Hydrolase</keyword>
<evidence type="ECO:0000256" key="1">
    <source>
        <dbReference type="ARBA" id="ARBA00001947"/>
    </source>
</evidence>
<dbReference type="InterPro" id="IPR001261">
    <property type="entry name" value="ArgE/DapE_CS"/>
</dbReference>
<dbReference type="NCBIfam" id="TIGR01892">
    <property type="entry name" value="AcOrn-deacetyl"/>
    <property type="match status" value="1"/>
</dbReference>
<dbReference type="PANTHER" id="PTHR43808">
    <property type="entry name" value="ACETYLORNITHINE DEACETYLASE"/>
    <property type="match status" value="1"/>
</dbReference>
<feature type="domain" description="Peptidase M20 dimerisation" evidence="10">
    <location>
        <begin position="170"/>
        <end position="267"/>
    </location>
</feature>
<comment type="caution">
    <text evidence="11">The sequence shown here is derived from an EMBL/GenBank/DDBJ whole genome shotgun (WGS) entry which is preliminary data.</text>
</comment>
<evidence type="ECO:0000313" key="11">
    <source>
        <dbReference type="EMBL" id="MDP9901798.1"/>
    </source>
</evidence>
<organism evidence="11 12">
    <name type="scientific">Variovorax ginsengisoli</name>
    <dbReference type="NCBI Taxonomy" id="363844"/>
    <lineage>
        <taxon>Bacteria</taxon>
        <taxon>Pseudomonadati</taxon>
        <taxon>Pseudomonadota</taxon>
        <taxon>Betaproteobacteria</taxon>
        <taxon>Burkholderiales</taxon>
        <taxon>Comamonadaceae</taxon>
        <taxon>Variovorax</taxon>
    </lineage>
</organism>
<dbReference type="PROSITE" id="PS00759">
    <property type="entry name" value="ARGE_DAPE_CPG2_2"/>
    <property type="match status" value="1"/>
</dbReference>
<name>A0ABT9SBT5_9BURK</name>
<dbReference type="Gene3D" id="3.40.630.10">
    <property type="entry name" value="Zn peptidases"/>
    <property type="match status" value="1"/>
</dbReference>